<dbReference type="Proteomes" id="UP000192042">
    <property type="component" value="Chromosome I"/>
</dbReference>
<name>A0A1W1I1W5_9BACT</name>
<organism evidence="3 4">
    <name type="scientific">Nitrospira japonica</name>
    <dbReference type="NCBI Taxonomy" id="1325564"/>
    <lineage>
        <taxon>Bacteria</taxon>
        <taxon>Pseudomonadati</taxon>
        <taxon>Nitrospirota</taxon>
        <taxon>Nitrospiria</taxon>
        <taxon>Nitrospirales</taxon>
        <taxon>Nitrospiraceae</taxon>
        <taxon>Nitrospira</taxon>
    </lineage>
</organism>
<evidence type="ECO:0000313" key="4">
    <source>
        <dbReference type="Proteomes" id="UP000192042"/>
    </source>
</evidence>
<keyword evidence="1" id="KW-1133">Transmembrane helix</keyword>
<dbReference type="Pfam" id="PF05227">
    <property type="entry name" value="CHASE3"/>
    <property type="match status" value="1"/>
</dbReference>
<reference evidence="3 4" key="1">
    <citation type="submission" date="2017-03" db="EMBL/GenBank/DDBJ databases">
        <authorList>
            <person name="Afonso C.L."/>
            <person name="Miller P.J."/>
            <person name="Scott M.A."/>
            <person name="Spackman E."/>
            <person name="Goraichik I."/>
            <person name="Dimitrov K.M."/>
            <person name="Suarez D.L."/>
            <person name="Swayne D.E."/>
        </authorList>
    </citation>
    <scope>NUCLEOTIDE SEQUENCE [LARGE SCALE GENOMIC DNA]</scope>
    <source>
        <strain evidence="3">Genome sequencing of Nitrospira japonica strain NJ11</strain>
    </source>
</reference>
<keyword evidence="4" id="KW-1185">Reference proteome</keyword>
<keyword evidence="1" id="KW-0472">Membrane</keyword>
<feature type="transmembrane region" description="Helical" evidence="1">
    <location>
        <begin position="7"/>
        <end position="28"/>
    </location>
</feature>
<keyword evidence="1" id="KW-0812">Transmembrane</keyword>
<evidence type="ECO:0000313" key="3">
    <source>
        <dbReference type="EMBL" id="SLM46987.1"/>
    </source>
</evidence>
<feature type="domain" description="CHASE3" evidence="2">
    <location>
        <begin position="46"/>
        <end position="168"/>
    </location>
</feature>
<dbReference type="STRING" id="1325564.NSJP_0815"/>
<evidence type="ECO:0000259" key="2">
    <source>
        <dbReference type="Pfam" id="PF05227"/>
    </source>
</evidence>
<dbReference type="RefSeq" id="WP_172834136.1">
    <property type="nucleotide sequence ID" value="NZ_LT828648.1"/>
</dbReference>
<accession>A0A1W1I1W5</accession>
<gene>
    <name evidence="3" type="ORF">NSJP_0815</name>
</gene>
<proteinExistence type="predicted"/>
<dbReference type="KEGG" id="nja:NSJP_0815"/>
<protein>
    <recommendedName>
        <fullName evidence="2">CHASE3 domain-containing protein</fullName>
    </recommendedName>
</protein>
<feature type="transmembrane region" description="Helical" evidence="1">
    <location>
        <begin position="185"/>
        <end position="208"/>
    </location>
</feature>
<dbReference type="EMBL" id="LT828648">
    <property type="protein sequence ID" value="SLM46987.1"/>
    <property type="molecule type" value="Genomic_DNA"/>
</dbReference>
<dbReference type="InterPro" id="IPR007891">
    <property type="entry name" value="CHASE3"/>
</dbReference>
<dbReference type="AlphaFoldDB" id="A0A1W1I1W5"/>
<sequence length="214" mass="24078">MRQRNKVWAYLCTGVLLLLFFGAEQIYILKQWHEVSDAQELRNAITVQVLQLRRLATDIDSGFRGYALMRQSVFLVPVVAAEAEIPPALDRLTELTEKTPSLKGSVQVLKRRLAELIETKRQLTFKIGSGQEQEVLNYVRGGDGVALAKTIANVFDDLDSKIEREFRETDEAQDGYWKQAMWQLIAAQAGAVLVGLLLMKVVSAAFAVPRRVET</sequence>
<evidence type="ECO:0000256" key="1">
    <source>
        <dbReference type="SAM" id="Phobius"/>
    </source>
</evidence>